<feature type="transmembrane region" description="Helical" evidence="6">
    <location>
        <begin position="497"/>
        <end position="518"/>
    </location>
</feature>
<proteinExistence type="predicted"/>
<keyword evidence="4 6" id="KW-1133">Transmembrane helix</keyword>
<feature type="transmembrane region" description="Helical" evidence="6">
    <location>
        <begin position="375"/>
        <end position="401"/>
    </location>
</feature>
<sequence>MTEKKEISTESNKHQYGLLSMLAMIVGVVVGSGVYVVNDSLYQISGSVGLIIITWIIISLIVLFMLVAFIEIASITARTKEVGTINNWFRHLWGEKGSKYVGVFFPIIYFPILISVLTVIGSEQLFNTIWIDGNHDNPYLMFLFVTLFAYLFASLFYGVNAFTQKPGKIFQSTGTVIKLIPLFLLIFLGILAAGNAFSPANAAFDNGGNFNFFDPNAAFNQGWSGGPNGWDSGITNLKIILLMAPTIMFSFDGFLFAATLQNESKKPSTYKVAAISGIVFIVFIYLILSLFVFAFGDPGQNHDFSVVNCVFNITGQKWLSIIIGLMIVISVYTGFSACTIAQNRMLADLSVNNQIRDPNGDLIARNKAKVPQKAALWSWGLTIFWLTILRILDLAILISLISEDSGTITSTLFISGWSLNFITLLSYTTYALLIVGAFKNRFDDKVEVEKNKFFYPAAIISVFAMAIILIVFTINLFDYRPIFDANDNLTVSGLLSYLIHIFMVIFIILFAVLLPIYLAKDVRKAKKEEAIKKEKLIKQYLQNKTDPRFN</sequence>
<accession>A0A0G7ZNH0</accession>
<keyword evidence="5 6" id="KW-0472">Membrane</keyword>
<name>A0A0G7ZNH0_9MOLU</name>
<dbReference type="EMBL" id="CWGI01000001">
    <property type="protein sequence ID" value="CRX37273.1"/>
    <property type="molecule type" value="Genomic_DNA"/>
</dbReference>
<gene>
    <name evidence="7" type="ORF">HEPPS_05030</name>
</gene>
<dbReference type="InterPro" id="IPR050367">
    <property type="entry name" value="APC_superfamily"/>
</dbReference>
<keyword evidence="8" id="KW-1185">Reference proteome</keyword>
<evidence type="ECO:0000256" key="5">
    <source>
        <dbReference type="ARBA" id="ARBA00023136"/>
    </source>
</evidence>
<feature type="transmembrane region" description="Helical" evidence="6">
    <location>
        <begin position="179"/>
        <end position="197"/>
    </location>
</feature>
<feature type="transmembrane region" description="Helical" evidence="6">
    <location>
        <begin position="453"/>
        <end position="477"/>
    </location>
</feature>
<evidence type="ECO:0000256" key="3">
    <source>
        <dbReference type="ARBA" id="ARBA00022692"/>
    </source>
</evidence>
<dbReference type="Proteomes" id="UP000242141">
    <property type="component" value="Unassembled WGS sequence"/>
</dbReference>
<dbReference type="GO" id="GO:0022857">
    <property type="term" value="F:transmembrane transporter activity"/>
    <property type="evidence" value="ECO:0007669"/>
    <property type="project" value="InterPro"/>
</dbReference>
<dbReference type="GO" id="GO:0005886">
    <property type="term" value="C:plasma membrane"/>
    <property type="evidence" value="ECO:0007669"/>
    <property type="project" value="UniProtKB-SubCell"/>
</dbReference>
<feature type="transmembrane region" description="Helical" evidence="6">
    <location>
        <begin position="239"/>
        <end position="260"/>
    </location>
</feature>
<feature type="transmembrane region" description="Helical" evidence="6">
    <location>
        <begin position="48"/>
        <end position="70"/>
    </location>
</feature>
<dbReference type="PIRSF" id="PIRSF006060">
    <property type="entry name" value="AA_transporter"/>
    <property type="match status" value="1"/>
</dbReference>
<organism evidence="7 8">
    <name type="scientific">Candidatus Hepatoplasma crinochetorum</name>
    <dbReference type="NCBI Taxonomy" id="295596"/>
    <lineage>
        <taxon>Bacteria</taxon>
        <taxon>Bacillati</taxon>
        <taxon>Mycoplasmatota</taxon>
        <taxon>Mollicutes</taxon>
        <taxon>Candidatus Hepatoplasmataceae</taxon>
        <taxon>Candidatus Hepatoplasma</taxon>
    </lineage>
</organism>
<feature type="transmembrane region" description="Helical" evidence="6">
    <location>
        <begin position="140"/>
        <end position="159"/>
    </location>
</feature>
<evidence type="ECO:0000256" key="1">
    <source>
        <dbReference type="ARBA" id="ARBA00004651"/>
    </source>
</evidence>
<dbReference type="AlphaFoldDB" id="A0A0G7ZNH0"/>
<dbReference type="InterPro" id="IPR002293">
    <property type="entry name" value="AA/rel_permease1"/>
</dbReference>
<keyword evidence="2" id="KW-1003">Cell membrane</keyword>
<dbReference type="PANTHER" id="PTHR42770:SF7">
    <property type="entry name" value="MEMBRANE PROTEIN"/>
    <property type="match status" value="1"/>
</dbReference>
<feature type="transmembrane region" description="Helical" evidence="6">
    <location>
        <begin position="272"/>
        <end position="295"/>
    </location>
</feature>
<protein>
    <submittedName>
        <fullName evidence="7">| / L-type amino acid transporter / 147790:149442 Forward</fullName>
    </submittedName>
</protein>
<reference evidence="8" key="1">
    <citation type="submission" date="2015-05" db="EMBL/GenBank/DDBJ databases">
        <authorList>
            <person name="Collingro A."/>
        </authorList>
    </citation>
    <scope>NUCLEOTIDE SEQUENCE [LARGE SCALE GENOMIC DNA]</scope>
    <source>
        <strain evidence="8">Ps</strain>
    </source>
</reference>
<keyword evidence="3 6" id="KW-0812">Transmembrane</keyword>
<dbReference type="Gene3D" id="1.20.1740.10">
    <property type="entry name" value="Amino acid/polyamine transporter I"/>
    <property type="match status" value="1"/>
</dbReference>
<evidence type="ECO:0000313" key="8">
    <source>
        <dbReference type="Proteomes" id="UP000242141"/>
    </source>
</evidence>
<evidence type="ECO:0000256" key="2">
    <source>
        <dbReference type="ARBA" id="ARBA00022475"/>
    </source>
</evidence>
<evidence type="ECO:0000256" key="6">
    <source>
        <dbReference type="SAM" id="Phobius"/>
    </source>
</evidence>
<dbReference type="Pfam" id="PF13520">
    <property type="entry name" value="AA_permease_2"/>
    <property type="match status" value="1"/>
</dbReference>
<feature type="transmembrane region" description="Helical" evidence="6">
    <location>
        <begin position="413"/>
        <end position="433"/>
    </location>
</feature>
<evidence type="ECO:0000313" key="7">
    <source>
        <dbReference type="EMBL" id="CRX37273.1"/>
    </source>
</evidence>
<comment type="subcellular location">
    <subcellularLocation>
        <location evidence="1">Cell membrane</location>
        <topology evidence="1">Multi-pass membrane protein</topology>
    </subcellularLocation>
</comment>
<feature type="transmembrane region" description="Helical" evidence="6">
    <location>
        <begin position="315"/>
        <end position="335"/>
    </location>
</feature>
<evidence type="ECO:0000256" key="4">
    <source>
        <dbReference type="ARBA" id="ARBA00022989"/>
    </source>
</evidence>
<feature type="transmembrane region" description="Helical" evidence="6">
    <location>
        <begin position="100"/>
        <end position="120"/>
    </location>
</feature>
<dbReference type="PANTHER" id="PTHR42770">
    <property type="entry name" value="AMINO ACID TRANSPORTER-RELATED"/>
    <property type="match status" value="1"/>
</dbReference>
<feature type="transmembrane region" description="Helical" evidence="6">
    <location>
        <begin position="16"/>
        <end position="36"/>
    </location>
</feature>